<dbReference type="InterPro" id="IPR054767">
    <property type="entry name" value="Cas10-Cmr2_palm2"/>
</dbReference>
<dbReference type="GO" id="GO:0051607">
    <property type="term" value="P:defense response to virus"/>
    <property type="evidence" value="ECO:0007669"/>
    <property type="project" value="UniProtKB-KW"/>
</dbReference>
<dbReference type="PROSITE" id="PS50887">
    <property type="entry name" value="GGDEF"/>
    <property type="match status" value="1"/>
</dbReference>
<keyword evidence="2" id="KW-0051">Antiviral defense</keyword>
<name>A0A1J5TU54_9GAMM</name>
<dbReference type="InterPro" id="IPR000160">
    <property type="entry name" value="GGDEF_dom"/>
</dbReference>
<feature type="domain" description="GGDEF" evidence="3">
    <location>
        <begin position="2"/>
        <end position="117"/>
    </location>
</feature>
<reference evidence="5" key="1">
    <citation type="submission" date="2016-09" db="EMBL/GenBank/DDBJ databases">
        <title>Genome Sequence of Bathymodiolus thermophilus sulfur-oxidizing gill endosymbiont.</title>
        <authorList>
            <person name="Ponnudurai R."/>
            <person name="Kleiner M."/>
            <person name="Sayavedra L."/>
            <person name="Thuermer A."/>
            <person name="Felbeck H."/>
            <person name="Schlueter R."/>
            <person name="Schweder T."/>
            <person name="Markert S."/>
        </authorList>
    </citation>
    <scope>NUCLEOTIDE SEQUENCE [LARGE SCALE GENOMIC DNA]</scope>
    <source>
        <strain evidence="5">BAT/CrabSpa'14</strain>
    </source>
</reference>
<dbReference type="OrthoDB" id="9758700at2"/>
<feature type="non-terminal residue" evidence="4">
    <location>
        <position position="1"/>
    </location>
</feature>
<feature type="non-terminal residue" evidence="4">
    <location>
        <position position="117"/>
    </location>
</feature>
<dbReference type="AlphaFoldDB" id="A0A1J5TU54"/>
<dbReference type="GO" id="GO:0000166">
    <property type="term" value="F:nucleotide binding"/>
    <property type="evidence" value="ECO:0007669"/>
    <property type="project" value="UniProtKB-KW"/>
</dbReference>
<dbReference type="NCBIfam" id="TIGR02577">
    <property type="entry name" value="cas_TM1794_Cmr2"/>
    <property type="match status" value="1"/>
</dbReference>
<dbReference type="EMBL" id="MIQH01001212">
    <property type="protein sequence ID" value="OIR23707.1"/>
    <property type="molecule type" value="Genomic_DNA"/>
</dbReference>
<dbReference type="InterPro" id="IPR043128">
    <property type="entry name" value="Rev_trsase/Diguanyl_cyclase"/>
</dbReference>
<sequence length="117" mass="12601">SNFYALLLMDGDNLGKLLSNSPEQAEISNCLADFSQEVDDIVKEHCGVTIYAGGDDVLALVPIHRVIYCAQALNNTYQALFRNPDISATISAATISAATISAAIIFSHFHNPLTEVM</sequence>
<protein>
    <submittedName>
        <fullName evidence="4">Type III-B CRISPR-associated protein Cas10/Cmr2</fullName>
    </submittedName>
</protein>
<evidence type="ECO:0000313" key="5">
    <source>
        <dbReference type="Proteomes" id="UP000182798"/>
    </source>
</evidence>
<evidence type="ECO:0000256" key="1">
    <source>
        <dbReference type="ARBA" id="ARBA00022741"/>
    </source>
</evidence>
<keyword evidence="1" id="KW-0547">Nucleotide-binding</keyword>
<dbReference type="RefSeq" id="WP_071565371.1">
    <property type="nucleotide sequence ID" value="NZ_MIQH01001212.1"/>
</dbReference>
<evidence type="ECO:0000313" key="4">
    <source>
        <dbReference type="EMBL" id="OIR23707.1"/>
    </source>
</evidence>
<evidence type="ECO:0000256" key="2">
    <source>
        <dbReference type="ARBA" id="ARBA00023118"/>
    </source>
</evidence>
<evidence type="ECO:0000259" key="3">
    <source>
        <dbReference type="PROSITE" id="PS50887"/>
    </source>
</evidence>
<dbReference type="Proteomes" id="UP000182798">
    <property type="component" value="Unassembled WGS sequence"/>
</dbReference>
<dbReference type="Pfam" id="PF22335">
    <property type="entry name" value="Cas10-Cmr2_palm2"/>
    <property type="match status" value="1"/>
</dbReference>
<dbReference type="Gene3D" id="3.30.70.270">
    <property type="match status" value="1"/>
</dbReference>
<gene>
    <name evidence="4" type="ORF">BGC33_01130</name>
</gene>
<proteinExistence type="predicted"/>
<comment type="caution">
    <text evidence="4">The sequence shown here is derived from an EMBL/GenBank/DDBJ whole genome shotgun (WGS) entry which is preliminary data.</text>
</comment>
<organism evidence="4 5">
    <name type="scientific">Bathymodiolus thermophilus thioautotrophic gill symbiont</name>
    <dbReference type="NCBI Taxonomy" id="2360"/>
    <lineage>
        <taxon>Bacteria</taxon>
        <taxon>Pseudomonadati</taxon>
        <taxon>Pseudomonadota</taxon>
        <taxon>Gammaproteobacteria</taxon>
        <taxon>sulfur-oxidizing symbionts</taxon>
    </lineage>
</organism>
<accession>A0A1J5TU54</accession>
<dbReference type="InterPro" id="IPR013407">
    <property type="entry name" value="CRISPR-assoc_prot_Cmr2"/>
</dbReference>